<keyword evidence="6 9" id="KW-1133">Transmembrane helix</keyword>
<keyword evidence="5 9" id="KW-0256">Endoplasmic reticulum</keyword>
<keyword evidence="7 9" id="KW-0472">Membrane</keyword>
<evidence type="ECO:0000313" key="11">
    <source>
        <dbReference type="Proteomes" id="UP000604046"/>
    </source>
</evidence>
<dbReference type="Pfam" id="PF06703">
    <property type="entry name" value="SPC25"/>
    <property type="match status" value="1"/>
</dbReference>
<dbReference type="PANTHER" id="PTHR13085:SF0">
    <property type="entry name" value="SIGNAL PEPTIDASE COMPLEX SUBUNIT 2"/>
    <property type="match status" value="1"/>
</dbReference>
<name>A0A812N930_9DINO</name>
<evidence type="ECO:0000256" key="8">
    <source>
        <dbReference type="ARBA" id="ARBA00045608"/>
    </source>
</evidence>
<dbReference type="GO" id="GO:0006465">
    <property type="term" value="P:signal peptide processing"/>
    <property type="evidence" value="ECO:0007669"/>
    <property type="project" value="UniProtKB-UniRule"/>
</dbReference>
<dbReference type="EMBL" id="CAJNDS010002077">
    <property type="protein sequence ID" value="CAE7308696.1"/>
    <property type="molecule type" value="Genomic_DNA"/>
</dbReference>
<evidence type="ECO:0000313" key="10">
    <source>
        <dbReference type="EMBL" id="CAE7308696.1"/>
    </source>
</evidence>
<comment type="caution">
    <text evidence="10">The sequence shown here is derived from an EMBL/GenBank/DDBJ whole genome shotgun (WGS) entry which is preliminary data.</text>
</comment>
<accession>A0A812N930</accession>
<keyword evidence="4 9" id="KW-0812">Transmembrane</keyword>
<comment type="function">
    <text evidence="8 9">Component of the signal peptidase complex (SPC) which catalyzes the cleavage of N-terminal signal sequences from nascent proteins as they are translocated into the lumen of the endoplasmic reticulum. Enhances the enzymatic activity of SPC and facilitates the interactions between different components of the translocation site.</text>
</comment>
<evidence type="ECO:0000256" key="4">
    <source>
        <dbReference type="ARBA" id="ARBA00022692"/>
    </source>
</evidence>
<keyword evidence="11" id="KW-1185">Reference proteome</keyword>
<evidence type="ECO:0000256" key="9">
    <source>
        <dbReference type="RuleBase" id="RU368033"/>
    </source>
</evidence>
<evidence type="ECO:0000256" key="6">
    <source>
        <dbReference type="ARBA" id="ARBA00022989"/>
    </source>
</evidence>
<organism evidence="10 11">
    <name type="scientific">Symbiodinium natans</name>
    <dbReference type="NCBI Taxonomy" id="878477"/>
    <lineage>
        <taxon>Eukaryota</taxon>
        <taxon>Sar</taxon>
        <taxon>Alveolata</taxon>
        <taxon>Dinophyceae</taxon>
        <taxon>Suessiales</taxon>
        <taxon>Symbiodiniaceae</taxon>
        <taxon>Symbiodinium</taxon>
    </lineage>
</organism>
<evidence type="ECO:0000256" key="1">
    <source>
        <dbReference type="ARBA" id="ARBA00004477"/>
    </source>
</evidence>
<dbReference type="AlphaFoldDB" id="A0A812N930"/>
<evidence type="ECO:0000256" key="3">
    <source>
        <dbReference type="ARBA" id="ARBA00017057"/>
    </source>
</evidence>
<dbReference type="GO" id="GO:0005787">
    <property type="term" value="C:signal peptidase complex"/>
    <property type="evidence" value="ECO:0007669"/>
    <property type="project" value="UniProtKB-UniRule"/>
</dbReference>
<comment type="similarity">
    <text evidence="2 9">Belongs to the SPCS2 family.</text>
</comment>
<dbReference type="PANTHER" id="PTHR13085">
    <property type="entry name" value="MICROSOMAL SIGNAL PEPTIDASE 25 KDA SUBUNIT"/>
    <property type="match status" value="1"/>
</dbReference>
<evidence type="ECO:0000256" key="7">
    <source>
        <dbReference type="ARBA" id="ARBA00023136"/>
    </source>
</evidence>
<dbReference type="InterPro" id="IPR009582">
    <property type="entry name" value="Spc2/SPCS2"/>
</dbReference>
<evidence type="ECO:0000256" key="2">
    <source>
        <dbReference type="ARBA" id="ARBA00007324"/>
    </source>
</evidence>
<dbReference type="OrthoDB" id="676979at2759"/>
<dbReference type="Proteomes" id="UP000604046">
    <property type="component" value="Unassembled WGS sequence"/>
</dbReference>
<evidence type="ECO:0000256" key="5">
    <source>
        <dbReference type="ARBA" id="ARBA00022824"/>
    </source>
</evidence>
<comment type="subcellular location">
    <subcellularLocation>
        <location evidence="1 9">Endoplasmic reticulum membrane</location>
        <topology evidence="1 9">Multi-pass membrane protein</topology>
    </subcellularLocation>
</comment>
<dbReference type="GO" id="GO:0045047">
    <property type="term" value="P:protein targeting to ER"/>
    <property type="evidence" value="ECO:0007669"/>
    <property type="project" value="TreeGrafter"/>
</dbReference>
<gene>
    <name evidence="10" type="ORF">SNAT2548_LOCUS16216</name>
</gene>
<protein>
    <recommendedName>
        <fullName evidence="3 9">Signal peptidase complex subunit 2</fullName>
    </recommendedName>
</protein>
<feature type="transmembrane region" description="Helical" evidence="9">
    <location>
        <begin position="117"/>
        <end position="141"/>
    </location>
</feature>
<feature type="transmembrane region" description="Helical" evidence="9">
    <location>
        <begin position="87"/>
        <end position="110"/>
    </location>
</feature>
<dbReference type="GO" id="GO:0008233">
    <property type="term" value="F:peptidase activity"/>
    <property type="evidence" value="ECO:0007669"/>
    <property type="project" value="UniProtKB-UniRule"/>
</dbReference>
<sequence>MAMKCNEFCLVTRSLSSRLHVMAGVELGTWTSVRSPKMFAFVNHASRLPDIDDKKAGSLYSKTDLLKAANEFFNDALPRMGFQEDHFWTNIRIMLCIACCSFGCYAQFVLKFPKDRFMIGVCVAGYFFFTGLVTLIDMLVIKTSVICIKVSGQTVFVDVTMQPFSHEMTIGLRNHVGLKKDTPISHKTSVGEYFDSDGYLGQEEILAAFMKLVKRFEKEHDGKEVERKKDK</sequence>
<proteinExistence type="inferred from homology"/>
<reference evidence="10" key="1">
    <citation type="submission" date="2021-02" db="EMBL/GenBank/DDBJ databases">
        <authorList>
            <person name="Dougan E. K."/>
            <person name="Rhodes N."/>
            <person name="Thang M."/>
            <person name="Chan C."/>
        </authorList>
    </citation>
    <scope>NUCLEOTIDE SEQUENCE</scope>
</reference>